<feature type="region of interest" description="Disordered" evidence="1">
    <location>
        <begin position="184"/>
        <end position="204"/>
    </location>
</feature>
<reference evidence="4 5" key="1">
    <citation type="journal article" date="2014" name="Genome Biol.">
        <title>Transcriptome and methylome profiling reveals relics of genome dominance in the mesopolyploid Brassica oleracea.</title>
        <authorList>
            <person name="Parkin I.A."/>
            <person name="Koh C."/>
            <person name="Tang H."/>
            <person name="Robinson S.J."/>
            <person name="Kagale S."/>
            <person name="Clarke W.E."/>
            <person name="Town C.D."/>
            <person name="Nixon J."/>
            <person name="Krishnakumar V."/>
            <person name="Bidwell S.L."/>
            <person name="Denoeud F."/>
            <person name="Belcram H."/>
            <person name="Links M.G."/>
            <person name="Just J."/>
            <person name="Clarke C."/>
            <person name="Bender T."/>
            <person name="Huebert T."/>
            <person name="Mason A.S."/>
            <person name="Pires J.C."/>
            <person name="Barker G."/>
            <person name="Moore J."/>
            <person name="Walley P.G."/>
            <person name="Manoli S."/>
            <person name="Batley J."/>
            <person name="Edwards D."/>
            <person name="Nelson M.N."/>
            <person name="Wang X."/>
            <person name="Paterson A.H."/>
            <person name="King G."/>
            <person name="Bancroft I."/>
            <person name="Chalhoub B."/>
            <person name="Sharpe A.G."/>
        </authorList>
    </citation>
    <scope>NUCLEOTIDE SEQUENCE</scope>
    <source>
        <strain evidence="4 5">cv. TO1000</strain>
    </source>
</reference>
<feature type="signal peptide" evidence="2">
    <location>
        <begin position="1"/>
        <end position="24"/>
    </location>
</feature>
<evidence type="ECO:0000313" key="5">
    <source>
        <dbReference type="Proteomes" id="UP000032141"/>
    </source>
</evidence>
<dbReference type="SUPFAM" id="SSF53098">
    <property type="entry name" value="Ribonuclease H-like"/>
    <property type="match status" value="1"/>
</dbReference>
<dbReference type="EnsemblPlants" id="Bo2g158450.1">
    <property type="protein sequence ID" value="Bo2g158450.1"/>
    <property type="gene ID" value="Bo2g158450"/>
</dbReference>
<protein>
    <recommendedName>
        <fullName evidence="3">HAT C-terminal dimerisation domain-containing protein</fullName>
    </recommendedName>
</protein>
<evidence type="ECO:0000259" key="3">
    <source>
        <dbReference type="Pfam" id="PF05699"/>
    </source>
</evidence>
<keyword evidence="5" id="KW-1185">Reference proteome</keyword>
<accession>A0A0D3AXL1</accession>
<dbReference type="GO" id="GO:0046983">
    <property type="term" value="F:protein dimerization activity"/>
    <property type="evidence" value="ECO:0007669"/>
    <property type="project" value="InterPro"/>
</dbReference>
<feature type="compositionally biased region" description="Acidic residues" evidence="1">
    <location>
        <begin position="184"/>
        <end position="193"/>
    </location>
</feature>
<evidence type="ECO:0000256" key="1">
    <source>
        <dbReference type="SAM" id="MobiDB-lite"/>
    </source>
</evidence>
<dbReference type="Gramene" id="Bo2g158450.1">
    <property type="protein sequence ID" value="Bo2g158450.1"/>
    <property type="gene ID" value="Bo2g158450"/>
</dbReference>
<dbReference type="Pfam" id="PF05699">
    <property type="entry name" value="Dimer_Tnp_hAT"/>
    <property type="match status" value="1"/>
</dbReference>
<dbReference type="AlphaFoldDB" id="A0A0D3AXL1"/>
<keyword evidence="2" id="KW-0732">Signal</keyword>
<proteinExistence type="predicted"/>
<dbReference type="HOGENOM" id="CLU_1519949_0_0_1"/>
<evidence type="ECO:0000313" key="4">
    <source>
        <dbReference type="EnsemblPlants" id="Bo2g158450.1"/>
    </source>
</evidence>
<name>A0A0D3AXL1_BRAOL</name>
<dbReference type="InterPro" id="IPR008906">
    <property type="entry name" value="HATC_C_dom"/>
</dbReference>
<reference evidence="4" key="2">
    <citation type="submission" date="2015-03" db="UniProtKB">
        <authorList>
            <consortium name="EnsemblPlants"/>
        </authorList>
    </citation>
    <scope>IDENTIFICATION</scope>
</reference>
<sequence>MGFWFMARLDFEMGFWFMARLTVCDIALSLMDIFSLSNDDDYVSDNGDSEQEMDENKHVVDESLMSTAEGFYEFFSQQAGTRKSALDLYLSEPVLDMVANKKLDVLKYWRDNANRFKELSRMACDILCIPITTVSSESSFSVGSQVLSKYMSRLLPSNVQALICAINWLRGFEVIAGCDLDEEDQEDANEEAEGNGRKKKTRHN</sequence>
<feature type="chain" id="PRO_5002257101" description="HAT C-terminal dimerisation domain-containing protein" evidence="2">
    <location>
        <begin position="25"/>
        <end position="204"/>
    </location>
</feature>
<dbReference type="InterPro" id="IPR012337">
    <property type="entry name" value="RNaseH-like_sf"/>
</dbReference>
<dbReference type="eggNOG" id="KOG1121">
    <property type="taxonomic scope" value="Eukaryota"/>
</dbReference>
<feature type="domain" description="HAT C-terminal dimerisation" evidence="3">
    <location>
        <begin position="86"/>
        <end position="169"/>
    </location>
</feature>
<dbReference type="Proteomes" id="UP000032141">
    <property type="component" value="Chromosome C2"/>
</dbReference>
<evidence type="ECO:0000256" key="2">
    <source>
        <dbReference type="SAM" id="SignalP"/>
    </source>
</evidence>
<dbReference type="PANTHER" id="PTHR23272">
    <property type="entry name" value="BED FINGER-RELATED"/>
    <property type="match status" value="1"/>
</dbReference>
<dbReference type="STRING" id="109376.A0A0D3AXL1"/>
<organism evidence="4 5">
    <name type="scientific">Brassica oleracea var. oleracea</name>
    <dbReference type="NCBI Taxonomy" id="109376"/>
    <lineage>
        <taxon>Eukaryota</taxon>
        <taxon>Viridiplantae</taxon>
        <taxon>Streptophyta</taxon>
        <taxon>Embryophyta</taxon>
        <taxon>Tracheophyta</taxon>
        <taxon>Spermatophyta</taxon>
        <taxon>Magnoliopsida</taxon>
        <taxon>eudicotyledons</taxon>
        <taxon>Gunneridae</taxon>
        <taxon>Pentapetalae</taxon>
        <taxon>rosids</taxon>
        <taxon>malvids</taxon>
        <taxon>Brassicales</taxon>
        <taxon>Brassicaceae</taxon>
        <taxon>Brassiceae</taxon>
        <taxon>Brassica</taxon>
    </lineage>
</organism>
<dbReference type="PANTHER" id="PTHR23272:SF166">
    <property type="entry name" value="ZINC FINGER BED DOMAIN-CONTAINING PROTEIN RICESLEEPER 2-LIKE ISOFORM X1"/>
    <property type="match status" value="1"/>
</dbReference>